<evidence type="ECO:0000313" key="3">
    <source>
        <dbReference type="EMBL" id="KAA9110457.1"/>
    </source>
</evidence>
<dbReference type="EMBL" id="VYSA01000001">
    <property type="protein sequence ID" value="KAA9110457.1"/>
    <property type="molecule type" value="Genomic_DNA"/>
</dbReference>
<keyword evidence="1" id="KW-0732">Signal</keyword>
<sequence>MPVSVTRARASLRALAVTVAAFAVLTSTGCTIVGTHPPSSPTPAASPSDQTRIGVIAGSDPRAAEITGIVEAAIPELALQSVVFGVWVGDDEIVRGAVDSPSAPLPTATDALVRVGQPMEAMLGTILLQLGTEGVVDLDAPVSPYVPELVNADRITPRMLANTTGGTPDYVTNADFIARVHADPFAHYTFSELLGYAQQSPPLFAPGTGWAYSHTEMAALVQVLERASGQSLEDLMQSRIYGPLGMTRSSAHQDSEIGQPAMHAYTNQRGVYEDSTSWDPTWGFDGGMNAPVIDLGRWLRALNDGDLLTAADAETSLAPVSAGLGGMSAQRYFAYGSLVADGWIVGNPILNGYQGFTAQERNPSVTIVVWSAVAPANTETSNASQTIAQRIAAIVSATPFTM</sequence>
<dbReference type="Pfam" id="PF00144">
    <property type="entry name" value="Beta-lactamase"/>
    <property type="match status" value="1"/>
</dbReference>
<dbReference type="InterPro" id="IPR012338">
    <property type="entry name" value="Beta-lactam/transpept-like"/>
</dbReference>
<feature type="chain" id="PRO_5023824304" evidence="1">
    <location>
        <begin position="24"/>
        <end position="402"/>
    </location>
</feature>
<evidence type="ECO:0000259" key="2">
    <source>
        <dbReference type="Pfam" id="PF00144"/>
    </source>
</evidence>
<proteinExistence type="predicted"/>
<dbReference type="PANTHER" id="PTHR43283">
    <property type="entry name" value="BETA-LACTAMASE-RELATED"/>
    <property type="match status" value="1"/>
</dbReference>
<dbReference type="Gene3D" id="3.40.710.10">
    <property type="entry name" value="DD-peptidase/beta-lactamase superfamily"/>
    <property type="match status" value="1"/>
</dbReference>
<evidence type="ECO:0000256" key="1">
    <source>
        <dbReference type="SAM" id="SignalP"/>
    </source>
</evidence>
<dbReference type="RefSeq" id="WP_150447232.1">
    <property type="nucleotide sequence ID" value="NZ_VYSA01000001.1"/>
</dbReference>
<dbReference type="PROSITE" id="PS51257">
    <property type="entry name" value="PROKAR_LIPOPROTEIN"/>
    <property type="match status" value="1"/>
</dbReference>
<dbReference type="Proteomes" id="UP000325827">
    <property type="component" value="Unassembled WGS sequence"/>
</dbReference>
<name>A0A5J5J2M5_9MICO</name>
<reference evidence="4" key="1">
    <citation type="submission" date="2019-09" db="EMBL/GenBank/DDBJ databases">
        <title>Mumia zhuanghuii sp. nov. isolated from the intestinal contents of plateau pika (Ochotona curzoniae) in the Qinghai-Tibet plateau of China.</title>
        <authorList>
            <person name="Tian Z."/>
        </authorList>
    </citation>
    <scope>NUCLEOTIDE SEQUENCE [LARGE SCALE GENOMIC DNA]</scope>
    <source>
        <strain evidence="4">JCM 30598</strain>
    </source>
</reference>
<evidence type="ECO:0000313" key="4">
    <source>
        <dbReference type="Proteomes" id="UP000325827"/>
    </source>
</evidence>
<dbReference type="OrthoDB" id="3174977at2"/>
<dbReference type="InterPro" id="IPR050789">
    <property type="entry name" value="Diverse_Enzym_Activities"/>
</dbReference>
<organism evidence="3 4">
    <name type="scientific">Microbacterium rhizomatis</name>
    <dbReference type="NCBI Taxonomy" id="1631477"/>
    <lineage>
        <taxon>Bacteria</taxon>
        <taxon>Bacillati</taxon>
        <taxon>Actinomycetota</taxon>
        <taxon>Actinomycetes</taxon>
        <taxon>Micrococcales</taxon>
        <taxon>Microbacteriaceae</taxon>
        <taxon>Microbacterium</taxon>
    </lineage>
</organism>
<protein>
    <submittedName>
        <fullName evidence="3">Beta-lactamase family protein</fullName>
    </submittedName>
</protein>
<feature type="domain" description="Beta-lactamase-related" evidence="2">
    <location>
        <begin position="78"/>
        <end position="359"/>
    </location>
</feature>
<feature type="signal peptide" evidence="1">
    <location>
        <begin position="1"/>
        <end position="23"/>
    </location>
</feature>
<comment type="caution">
    <text evidence="3">The sequence shown here is derived from an EMBL/GenBank/DDBJ whole genome shotgun (WGS) entry which is preliminary data.</text>
</comment>
<dbReference type="AlphaFoldDB" id="A0A5J5J2M5"/>
<accession>A0A5J5J2M5</accession>
<keyword evidence="4" id="KW-1185">Reference proteome</keyword>
<gene>
    <name evidence="3" type="ORF">F6B43_01860</name>
</gene>
<dbReference type="PANTHER" id="PTHR43283:SF18">
    <property type="match status" value="1"/>
</dbReference>
<dbReference type="SUPFAM" id="SSF56601">
    <property type="entry name" value="beta-lactamase/transpeptidase-like"/>
    <property type="match status" value="1"/>
</dbReference>
<dbReference type="InterPro" id="IPR001466">
    <property type="entry name" value="Beta-lactam-related"/>
</dbReference>